<dbReference type="Proteomes" id="UP000231632">
    <property type="component" value="Unassembled WGS sequence"/>
</dbReference>
<feature type="domain" description="PPM-type phosphatase" evidence="3">
    <location>
        <begin position="203"/>
        <end position="419"/>
    </location>
</feature>
<keyword evidence="5" id="KW-1185">Reference proteome</keyword>
<dbReference type="PANTHER" id="PTHR43156:SF2">
    <property type="entry name" value="STAGE II SPORULATION PROTEIN E"/>
    <property type="match status" value="1"/>
</dbReference>
<feature type="domain" description="GAF" evidence="2">
    <location>
        <begin position="28"/>
        <end position="177"/>
    </location>
</feature>
<dbReference type="AlphaFoldDB" id="A0A1L8CRC7"/>
<dbReference type="STRING" id="1921010.MMIC_P2458"/>
<dbReference type="Pfam" id="PF01590">
    <property type="entry name" value="GAF"/>
    <property type="match status" value="1"/>
</dbReference>
<evidence type="ECO:0000313" key="5">
    <source>
        <dbReference type="Proteomes" id="UP000231632"/>
    </source>
</evidence>
<evidence type="ECO:0000256" key="1">
    <source>
        <dbReference type="ARBA" id="ARBA00022801"/>
    </source>
</evidence>
<name>A0A1L8CRC7_9PROT</name>
<accession>A0A1L8CRC7</accession>
<dbReference type="Gene3D" id="3.30.450.40">
    <property type="match status" value="1"/>
</dbReference>
<dbReference type="SMART" id="SM00065">
    <property type="entry name" value="GAF"/>
    <property type="match status" value="1"/>
</dbReference>
<dbReference type="InterPro" id="IPR036457">
    <property type="entry name" value="PPM-type-like_dom_sf"/>
</dbReference>
<reference evidence="4 5" key="1">
    <citation type="journal article" date="2017" name="Arch. Microbiol.">
        <title>Mariprofundus micogutta sp. nov., a novel iron-oxidizing zetaproteobacterium isolated from a deep-sea hydrothermal field at the Bayonnaise knoll of the Izu-Ogasawara arc, and a description of Mariprofundales ord. nov. and Zetaproteobacteria classis nov.</title>
        <authorList>
            <person name="Makita H."/>
            <person name="Tanaka E."/>
            <person name="Mitsunobu S."/>
            <person name="Miyazaki M."/>
            <person name="Nunoura T."/>
            <person name="Uematsu K."/>
            <person name="Takaki Y."/>
            <person name="Nishi S."/>
            <person name="Shimamura S."/>
            <person name="Takai K."/>
        </authorList>
    </citation>
    <scope>NUCLEOTIDE SEQUENCE [LARGE SCALE GENOMIC DNA]</scope>
    <source>
        <strain evidence="4 5">ET2</strain>
    </source>
</reference>
<protein>
    <submittedName>
        <fullName evidence="4">Two-component system, response regulator</fullName>
    </submittedName>
</protein>
<comment type="caution">
    <text evidence="4">The sequence shown here is derived from an EMBL/GenBank/DDBJ whole genome shotgun (WGS) entry which is preliminary data.</text>
</comment>
<dbReference type="SUPFAM" id="SSF81606">
    <property type="entry name" value="PP2C-like"/>
    <property type="match status" value="1"/>
</dbReference>
<sequence>MEQLDLLKQNERLLKALEINQLIAGELHLATLLKQVMSLTQSIMESESCSLFLYDEKSDELVFNACSGENEDQLKEICRLPMGSGIAGWCAEHRETVRIADVYDDPRFEVEYDRQTKFTTRNMISAPLLVRSKLIGVCQVINHQHGVFSESDEKLLESLVPMVAIAIDNAHAHQRLLDRELFQHDLELAKSIQDSFLPALPPEMDGYHAGFHMHSAFDVGGDFYDAIQMPDQRIAYIIGDISGKGVSAAMIMSSILSDIRMELSYGGSAGQILSRFNQALCQKIQSGMFVSLVLMVLDPVIHRLEVANAGHLPPIHIHHERIWQHGEASGPPAGIVSDIQYDCEVISLESGEMVLLYTDGITEARNENDEMIGIGRLLNWLDDAPASTDACIEYLNDCISHYTGNAQQSDDITLLMLGRD</sequence>
<dbReference type="Pfam" id="PF07228">
    <property type="entry name" value="SpoIIE"/>
    <property type="match status" value="1"/>
</dbReference>
<evidence type="ECO:0000259" key="3">
    <source>
        <dbReference type="SMART" id="SM00331"/>
    </source>
</evidence>
<dbReference type="PANTHER" id="PTHR43156">
    <property type="entry name" value="STAGE II SPORULATION PROTEIN E-RELATED"/>
    <property type="match status" value="1"/>
</dbReference>
<dbReference type="SMART" id="SM00331">
    <property type="entry name" value="PP2C_SIG"/>
    <property type="match status" value="1"/>
</dbReference>
<dbReference type="InterPro" id="IPR052016">
    <property type="entry name" value="Bact_Sigma-Reg"/>
</dbReference>
<evidence type="ECO:0000259" key="2">
    <source>
        <dbReference type="SMART" id="SM00065"/>
    </source>
</evidence>
<proteinExistence type="predicted"/>
<dbReference type="OrthoDB" id="5287430at2"/>
<dbReference type="EMBL" id="BDFD01000041">
    <property type="protein sequence ID" value="GAV21468.1"/>
    <property type="molecule type" value="Genomic_DNA"/>
</dbReference>
<evidence type="ECO:0000313" key="4">
    <source>
        <dbReference type="EMBL" id="GAV21468.1"/>
    </source>
</evidence>
<organism evidence="4 5">
    <name type="scientific">Mariprofundus micogutta</name>
    <dbReference type="NCBI Taxonomy" id="1921010"/>
    <lineage>
        <taxon>Bacteria</taxon>
        <taxon>Pseudomonadati</taxon>
        <taxon>Pseudomonadota</taxon>
        <taxon>Candidatius Mariprofundia</taxon>
        <taxon>Mariprofundales</taxon>
        <taxon>Mariprofundaceae</taxon>
        <taxon>Mariprofundus</taxon>
    </lineage>
</organism>
<dbReference type="Gene3D" id="3.60.40.10">
    <property type="entry name" value="PPM-type phosphatase domain"/>
    <property type="match status" value="1"/>
</dbReference>
<dbReference type="RefSeq" id="WP_072660757.1">
    <property type="nucleotide sequence ID" value="NZ_BDFD01000041.1"/>
</dbReference>
<dbReference type="SUPFAM" id="SSF55781">
    <property type="entry name" value="GAF domain-like"/>
    <property type="match status" value="1"/>
</dbReference>
<dbReference type="GO" id="GO:0016791">
    <property type="term" value="F:phosphatase activity"/>
    <property type="evidence" value="ECO:0007669"/>
    <property type="project" value="TreeGrafter"/>
</dbReference>
<dbReference type="InterPro" id="IPR001932">
    <property type="entry name" value="PPM-type_phosphatase-like_dom"/>
</dbReference>
<dbReference type="InterPro" id="IPR029016">
    <property type="entry name" value="GAF-like_dom_sf"/>
</dbReference>
<gene>
    <name evidence="4" type="ORF">MMIC_P2458</name>
</gene>
<keyword evidence="1" id="KW-0378">Hydrolase</keyword>
<dbReference type="InterPro" id="IPR003018">
    <property type="entry name" value="GAF"/>
</dbReference>